<dbReference type="PANTHER" id="PTHR11220">
    <property type="entry name" value="HEME-BINDING PROTEIN-RELATED"/>
    <property type="match status" value="1"/>
</dbReference>
<dbReference type="Gene3D" id="3.20.80.10">
    <property type="entry name" value="Regulatory factor, effector binding domain"/>
    <property type="match status" value="1"/>
</dbReference>
<dbReference type="AlphaFoldDB" id="A0AA88YEB3"/>
<dbReference type="PANTHER" id="PTHR11220:SF72">
    <property type="entry name" value="HEME-BINDING PROTEIN 2-LIKE ISOFORM X2"/>
    <property type="match status" value="1"/>
</dbReference>
<dbReference type="Pfam" id="PF04832">
    <property type="entry name" value="SOUL"/>
    <property type="match status" value="1"/>
</dbReference>
<comment type="similarity">
    <text evidence="1">Belongs to the HEBP family.</text>
</comment>
<evidence type="ECO:0008006" key="4">
    <source>
        <dbReference type="Google" id="ProtNLM"/>
    </source>
</evidence>
<name>A0AA88YEB3_PINIB</name>
<dbReference type="SUPFAM" id="SSF55136">
    <property type="entry name" value="Probable bacterial effector-binding domain"/>
    <property type="match status" value="1"/>
</dbReference>
<accession>A0AA88YEB3</accession>
<dbReference type="InterPro" id="IPR006917">
    <property type="entry name" value="SOUL_heme-bd"/>
</dbReference>
<evidence type="ECO:0000256" key="1">
    <source>
        <dbReference type="ARBA" id="ARBA00009817"/>
    </source>
</evidence>
<evidence type="ECO:0000313" key="3">
    <source>
        <dbReference type="Proteomes" id="UP001186944"/>
    </source>
</evidence>
<keyword evidence="3" id="KW-1185">Reference proteome</keyword>
<proteinExistence type="inferred from homology"/>
<dbReference type="EMBL" id="VSWD01000005">
    <property type="protein sequence ID" value="KAK3103183.1"/>
    <property type="molecule type" value="Genomic_DNA"/>
</dbReference>
<dbReference type="Proteomes" id="UP001186944">
    <property type="component" value="Unassembled WGS sequence"/>
</dbReference>
<protein>
    <recommendedName>
        <fullName evidence="4">Heme-binding protein 2</fullName>
    </recommendedName>
</protein>
<sequence length="192" mass="22050">MTQVLKALGSVVTSTFLDKPEYNAVKSEKDKGYEERHYKQEKWVSTKVVGMLHEKARSTGFRRLFNYIQGTNEKGMKIDMTTPVTTKIEPGAGPNCESTFTVSFYIPPTHQEAPPKPSDPEVFIEDRQAMTVLVRQFGGFANEETWLKEAEELTKKVQENKEKVNEGCWYTAGYNSPYQMFGRANEIWFIKE</sequence>
<gene>
    <name evidence="2" type="ORF">FSP39_017085</name>
</gene>
<comment type="caution">
    <text evidence="2">The sequence shown here is derived from an EMBL/GenBank/DDBJ whole genome shotgun (WGS) entry which is preliminary data.</text>
</comment>
<dbReference type="InterPro" id="IPR011256">
    <property type="entry name" value="Reg_factor_effector_dom_sf"/>
</dbReference>
<dbReference type="GO" id="GO:0020037">
    <property type="term" value="F:heme binding"/>
    <property type="evidence" value="ECO:0007669"/>
    <property type="project" value="TreeGrafter"/>
</dbReference>
<evidence type="ECO:0000313" key="2">
    <source>
        <dbReference type="EMBL" id="KAK3103183.1"/>
    </source>
</evidence>
<reference evidence="2" key="1">
    <citation type="submission" date="2019-08" db="EMBL/GenBank/DDBJ databases">
        <title>The improved chromosome-level genome for the pearl oyster Pinctada fucata martensii using PacBio sequencing and Hi-C.</title>
        <authorList>
            <person name="Zheng Z."/>
        </authorList>
    </citation>
    <scope>NUCLEOTIDE SEQUENCE</scope>
    <source>
        <strain evidence="2">ZZ-2019</strain>
        <tissue evidence="2">Adductor muscle</tissue>
    </source>
</reference>
<dbReference type="FunFam" id="3.20.80.10:FF:000002">
    <property type="entry name" value="Heme-binding protein 2"/>
    <property type="match status" value="1"/>
</dbReference>
<organism evidence="2 3">
    <name type="scientific">Pinctada imbricata</name>
    <name type="common">Atlantic pearl-oyster</name>
    <name type="synonym">Pinctada martensii</name>
    <dbReference type="NCBI Taxonomy" id="66713"/>
    <lineage>
        <taxon>Eukaryota</taxon>
        <taxon>Metazoa</taxon>
        <taxon>Spiralia</taxon>
        <taxon>Lophotrochozoa</taxon>
        <taxon>Mollusca</taxon>
        <taxon>Bivalvia</taxon>
        <taxon>Autobranchia</taxon>
        <taxon>Pteriomorphia</taxon>
        <taxon>Pterioida</taxon>
        <taxon>Pterioidea</taxon>
        <taxon>Pteriidae</taxon>
        <taxon>Pinctada</taxon>
    </lineage>
</organism>